<name>A0A251QC23_PRUPE</name>
<dbReference type="Proteomes" id="UP000006882">
    <property type="component" value="Chromosome G2"/>
</dbReference>
<evidence type="ECO:0000313" key="3">
    <source>
        <dbReference type="Proteomes" id="UP000006882"/>
    </source>
</evidence>
<sequence length="63" mass="7323">MLGFIMTSFLPRRTTCNYLKNFSAMASWPSSSNPSNHSWLLLYMPMFFRSVSFAIFSTLFLLN</sequence>
<gene>
    <name evidence="2" type="ORF">PRUPE_2G063200</name>
</gene>
<protein>
    <submittedName>
        <fullName evidence="2">Uncharacterized protein</fullName>
    </submittedName>
</protein>
<accession>A0A251QC23</accession>
<proteinExistence type="predicted"/>
<keyword evidence="1" id="KW-0472">Membrane</keyword>
<dbReference type="EMBL" id="CM007652">
    <property type="protein sequence ID" value="ONI21396.1"/>
    <property type="molecule type" value="Genomic_DNA"/>
</dbReference>
<reference evidence="2 3" key="1">
    <citation type="journal article" date="2013" name="Nat. Genet.">
        <title>The high-quality draft genome of peach (Prunus persica) identifies unique patterns of genetic diversity, domestication and genome evolution.</title>
        <authorList>
            <consortium name="International Peach Genome Initiative"/>
            <person name="Verde I."/>
            <person name="Abbott A.G."/>
            <person name="Scalabrin S."/>
            <person name="Jung S."/>
            <person name="Shu S."/>
            <person name="Marroni F."/>
            <person name="Zhebentyayeva T."/>
            <person name="Dettori M.T."/>
            <person name="Grimwood J."/>
            <person name="Cattonaro F."/>
            <person name="Zuccolo A."/>
            <person name="Rossini L."/>
            <person name="Jenkins J."/>
            <person name="Vendramin E."/>
            <person name="Meisel L.A."/>
            <person name="Decroocq V."/>
            <person name="Sosinski B."/>
            <person name="Prochnik S."/>
            <person name="Mitros T."/>
            <person name="Policriti A."/>
            <person name="Cipriani G."/>
            <person name="Dondini L."/>
            <person name="Ficklin S."/>
            <person name="Goodstein D.M."/>
            <person name="Xuan P."/>
            <person name="Del Fabbro C."/>
            <person name="Aramini V."/>
            <person name="Copetti D."/>
            <person name="Gonzalez S."/>
            <person name="Horner D.S."/>
            <person name="Falchi R."/>
            <person name="Lucas S."/>
            <person name="Mica E."/>
            <person name="Maldonado J."/>
            <person name="Lazzari B."/>
            <person name="Bielenberg D."/>
            <person name="Pirona R."/>
            <person name="Miculan M."/>
            <person name="Barakat A."/>
            <person name="Testolin R."/>
            <person name="Stella A."/>
            <person name="Tartarini S."/>
            <person name="Tonutti P."/>
            <person name="Arus P."/>
            <person name="Orellana A."/>
            <person name="Wells C."/>
            <person name="Main D."/>
            <person name="Vizzotto G."/>
            <person name="Silva H."/>
            <person name="Salamini F."/>
            <person name="Schmutz J."/>
            <person name="Morgante M."/>
            <person name="Rokhsar D.S."/>
        </authorList>
    </citation>
    <scope>NUCLEOTIDE SEQUENCE [LARGE SCALE GENOMIC DNA]</scope>
    <source>
        <strain evidence="3">cv. Nemared</strain>
    </source>
</reference>
<evidence type="ECO:0000313" key="2">
    <source>
        <dbReference type="EMBL" id="ONI21396.1"/>
    </source>
</evidence>
<organism evidence="2 3">
    <name type="scientific">Prunus persica</name>
    <name type="common">Peach</name>
    <name type="synonym">Amygdalus persica</name>
    <dbReference type="NCBI Taxonomy" id="3760"/>
    <lineage>
        <taxon>Eukaryota</taxon>
        <taxon>Viridiplantae</taxon>
        <taxon>Streptophyta</taxon>
        <taxon>Embryophyta</taxon>
        <taxon>Tracheophyta</taxon>
        <taxon>Spermatophyta</taxon>
        <taxon>Magnoliopsida</taxon>
        <taxon>eudicotyledons</taxon>
        <taxon>Gunneridae</taxon>
        <taxon>Pentapetalae</taxon>
        <taxon>rosids</taxon>
        <taxon>fabids</taxon>
        <taxon>Rosales</taxon>
        <taxon>Rosaceae</taxon>
        <taxon>Amygdaloideae</taxon>
        <taxon>Amygdaleae</taxon>
        <taxon>Prunus</taxon>
    </lineage>
</organism>
<dbReference type="Gramene" id="ONI21396">
    <property type="protein sequence ID" value="ONI21396"/>
    <property type="gene ID" value="PRUPE_2G063200"/>
</dbReference>
<keyword evidence="1" id="KW-0812">Transmembrane</keyword>
<feature type="transmembrane region" description="Helical" evidence="1">
    <location>
        <begin position="40"/>
        <end position="62"/>
    </location>
</feature>
<keyword evidence="1" id="KW-1133">Transmembrane helix</keyword>
<keyword evidence="3" id="KW-1185">Reference proteome</keyword>
<evidence type="ECO:0000256" key="1">
    <source>
        <dbReference type="SAM" id="Phobius"/>
    </source>
</evidence>
<dbReference type="AlphaFoldDB" id="A0A251QC23"/>